<dbReference type="InterPro" id="IPR018170">
    <property type="entry name" value="Aldo/ket_reductase_CS"/>
</dbReference>
<evidence type="ECO:0000256" key="3">
    <source>
        <dbReference type="ARBA" id="ARBA00023002"/>
    </source>
</evidence>
<evidence type="ECO:0000256" key="6">
    <source>
        <dbReference type="PIRSR" id="PIRSR000097-3"/>
    </source>
</evidence>
<evidence type="ECO:0000256" key="4">
    <source>
        <dbReference type="PIRSR" id="PIRSR000097-1"/>
    </source>
</evidence>
<name>S7W4Y2_SPRLO</name>
<dbReference type="InParanoid" id="S7W4Y2"/>
<dbReference type="VEuPathDB" id="MicrosporidiaDB:SLOPH_120"/>
<feature type="domain" description="NADP-dependent oxidoreductase" evidence="7">
    <location>
        <begin position="32"/>
        <end position="341"/>
    </location>
</feature>
<dbReference type="Gene3D" id="3.20.20.100">
    <property type="entry name" value="NADP-dependent oxidoreductase domain"/>
    <property type="match status" value="1"/>
</dbReference>
<evidence type="ECO:0000313" key="9">
    <source>
        <dbReference type="Proteomes" id="UP000014978"/>
    </source>
</evidence>
<sequence length="359" mass="41586">MFGEKGDNNTRNVDLTDISVMLNDGNVMPKYGMGLWQLTEYKDISTALATGLLKCNIRHIDGAMIYENENMQGQVIHDILNGKIFIKNNNIECKANKGIERYRDMSRKDLFITSKIWNTYHCNPEKALEKTLKDLQTDYLDLLLIHWPVSFKGKKEDFMKTVDTKKQQNIFCGYLENNLYVLDSTPLIETWKSLEKMKIEGKVRSIGVSNFGIENMKMLINYYEEKINMNENNKKFLPAVLQIELHPYLQQKELISFCKKYNITVEAYSSLGSSKLNLLENKILKEIAEKHKASVPNVILNYLVDYLDVVVISKSKNEQHIIDNCKKIDLDTNDCKKIEMLDKGEKAINPHSFGEDRFK</sequence>
<dbReference type="InterPro" id="IPR036812">
    <property type="entry name" value="NAD(P)_OxRdtase_dom_sf"/>
</dbReference>
<dbReference type="OrthoDB" id="416253at2759"/>
<dbReference type="AlphaFoldDB" id="S7W4Y2"/>
<evidence type="ECO:0000256" key="5">
    <source>
        <dbReference type="PIRSR" id="PIRSR000097-2"/>
    </source>
</evidence>
<dbReference type="SUPFAM" id="SSF51430">
    <property type="entry name" value="NAD(P)-linked oxidoreductase"/>
    <property type="match status" value="1"/>
</dbReference>
<dbReference type="PRINTS" id="PR00069">
    <property type="entry name" value="ALDKETRDTASE"/>
</dbReference>
<reference evidence="9" key="1">
    <citation type="journal article" date="2013" name="PLoS Genet.">
        <title>The genome of Spraguea lophii and the basis of host-microsporidian interactions.</title>
        <authorList>
            <person name="Campbell S.E."/>
            <person name="Williams T.A."/>
            <person name="Yousuf A."/>
            <person name="Soanes D.M."/>
            <person name="Paszkiewicz K.H."/>
            <person name="Williams B.A.P."/>
        </authorList>
    </citation>
    <scope>NUCLEOTIDE SEQUENCE [LARGE SCALE GENOMIC DNA]</scope>
    <source>
        <strain evidence="9">42_110</strain>
    </source>
</reference>
<evidence type="ECO:0000313" key="8">
    <source>
        <dbReference type="EMBL" id="EPR77801.1"/>
    </source>
</evidence>
<dbReference type="PANTHER" id="PTHR43827:SF3">
    <property type="entry name" value="NADP-DEPENDENT OXIDOREDUCTASE DOMAIN-CONTAINING PROTEIN"/>
    <property type="match status" value="1"/>
</dbReference>
<dbReference type="PIRSF" id="PIRSF000097">
    <property type="entry name" value="AKR"/>
    <property type="match status" value="1"/>
</dbReference>
<dbReference type="InterPro" id="IPR023210">
    <property type="entry name" value="NADP_OxRdtase_dom"/>
</dbReference>
<dbReference type="STRING" id="1358809.S7W4Y2"/>
<dbReference type="InterPro" id="IPR020471">
    <property type="entry name" value="AKR"/>
</dbReference>
<proteinExistence type="inferred from homology"/>
<dbReference type="CDD" id="cd19071">
    <property type="entry name" value="AKR_AKR1-5-like"/>
    <property type="match status" value="1"/>
</dbReference>
<dbReference type="HOGENOM" id="CLU_023205_0_0_1"/>
<keyword evidence="9" id="KW-1185">Reference proteome</keyword>
<evidence type="ECO:0000256" key="2">
    <source>
        <dbReference type="ARBA" id="ARBA00022857"/>
    </source>
</evidence>
<dbReference type="Pfam" id="PF00248">
    <property type="entry name" value="Aldo_ket_red"/>
    <property type="match status" value="1"/>
</dbReference>
<feature type="site" description="Lowers pKa of active site Tyr" evidence="6">
    <location>
        <position position="115"/>
    </location>
</feature>
<dbReference type="GO" id="GO:0016616">
    <property type="term" value="F:oxidoreductase activity, acting on the CH-OH group of donors, NAD or NADP as acceptor"/>
    <property type="evidence" value="ECO:0007669"/>
    <property type="project" value="UniProtKB-ARBA"/>
</dbReference>
<evidence type="ECO:0000259" key="7">
    <source>
        <dbReference type="Pfam" id="PF00248"/>
    </source>
</evidence>
<comment type="caution">
    <text evidence="8">The sequence shown here is derived from an EMBL/GenBank/DDBJ whole genome shotgun (WGS) entry which is preliminary data.</text>
</comment>
<gene>
    <name evidence="8" type="ORF">SLOPH_120</name>
</gene>
<dbReference type="Proteomes" id="UP000014978">
    <property type="component" value="Unassembled WGS sequence"/>
</dbReference>
<keyword evidence="2" id="KW-0521">NADP</keyword>
<feature type="binding site" evidence="5">
    <location>
        <position position="146"/>
    </location>
    <ligand>
        <name>substrate</name>
    </ligand>
</feature>
<evidence type="ECO:0000256" key="1">
    <source>
        <dbReference type="ARBA" id="ARBA00007905"/>
    </source>
</evidence>
<dbReference type="PANTHER" id="PTHR43827">
    <property type="entry name" value="2,5-DIKETO-D-GLUCONIC ACID REDUCTASE"/>
    <property type="match status" value="1"/>
</dbReference>
<keyword evidence="3" id="KW-0560">Oxidoreductase</keyword>
<feature type="active site" description="Proton donor" evidence="4">
    <location>
        <position position="66"/>
    </location>
</feature>
<protein>
    <submittedName>
        <fullName evidence="8">Aldose reductase</fullName>
    </submittedName>
</protein>
<comment type="similarity">
    <text evidence="1">Belongs to the aldo/keto reductase family.</text>
</comment>
<dbReference type="EMBL" id="ATCN01001265">
    <property type="protein sequence ID" value="EPR77801.1"/>
    <property type="molecule type" value="Genomic_DNA"/>
</dbReference>
<dbReference type="PROSITE" id="PS00062">
    <property type="entry name" value="ALDOKETO_REDUCTASE_2"/>
    <property type="match status" value="1"/>
</dbReference>
<accession>S7W4Y2</accession>
<organism evidence="8 9">
    <name type="scientific">Spraguea lophii (strain 42_110)</name>
    <name type="common">Microsporidian parasite</name>
    <dbReference type="NCBI Taxonomy" id="1358809"/>
    <lineage>
        <taxon>Eukaryota</taxon>
        <taxon>Fungi</taxon>
        <taxon>Fungi incertae sedis</taxon>
        <taxon>Microsporidia</taxon>
        <taxon>Spragueidae</taxon>
        <taxon>Spraguea</taxon>
    </lineage>
</organism>